<dbReference type="SUPFAM" id="SSF47616">
    <property type="entry name" value="GST C-terminal domain-like"/>
    <property type="match status" value="1"/>
</dbReference>
<dbReference type="InterPro" id="IPR040079">
    <property type="entry name" value="Glutathione_S-Trfase"/>
</dbReference>
<dbReference type="SUPFAM" id="SSF52833">
    <property type="entry name" value="Thioredoxin-like"/>
    <property type="match status" value="1"/>
</dbReference>
<gene>
    <name evidence="2" type="ORF">BTO22_13430</name>
</gene>
<dbReference type="RefSeq" id="WP_105055958.1">
    <property type="nucleotide sequence ID" value="NZ_CAWNRT010000002.1"/>
</dbReference>
<dbReference type="SFLD" id="SFLDG00358">
    <property type="entry name" value="Main_(cytGST)"/>
    <property type="match status" value="1"/>
</dbReference>
<dbReference type="PANTHER" id="PTHR42673:SF21">
    <property type="entry name" value="GLUTATHIONE S-TRANSFERASE YFCF"/>
    <property type="match status" value="1"/>
</dbReference>
<dbReference type="PANTHER" id="PTHR42673">
    <property type="entry name" value="MALEYLACETOACETATE ISOMERASE"/>
    <property type="match status" value="1"/>
</dbReference>
<dbReference type="PROSITE" id="PS50404">
    <property type="entry name" value="GST_NTER"/>
    <property type="match status" value="1"/>
</dbReference>
<name>A0A2S7X3A6_9GAMM</name>
<dbReference type="GO" id="GO:0016034">
    <property type="term" value="F:maleylacetoacetate isomerase activity"/>
    <property type="evidence" value="ECO:0007669"/>
    <property type="project" value="TreeGrafter"/>
</dbReference>
<dbReference type="AlphaFoldDB" id="A0A2S7X3A6"/>
<proteinExistence type="predicted"/>
<dbReference type="Proteomes" id="UP000239263">
    <property type="component" value="Unassembled WGS sequence"/>
</dbReference>
<organism evidence="2 3">
    <name type="scientific">Aliivibrio sifiae</name>
    <dbReference type="NCBI Taxonomy" id="566293"/>
    <lineage>
        <taxon>Bacteria</taxon>
        <taxon>Pseudomonadati</taxon>
        <taxon>Pseudomonadota</taxon>
        <taxon>Gammaproteobacteria</taxon>
        <taxon>Vibrionales</taxon>
        <taxon>Vibrionaceae</taxon>
        <taxon>Aliivibrio</taxon>
    </lineage>
</organism>
<sequence>MDIILYSAIGSNSSERVEWALNYKSLPYKRIEVSSHELSTSYLKINPFGYVPTISINGILISESMAIIECLEEHHPKNTLFGQTWAERAAIREVCEYVNSSIHAPQNRTVLKAFRPELTENEKRELRGSWIVQCLAKLSPKLWNTSNFAIGSSFSTADIFVASIYKKSCQHGAVRLEDYDKYLNWLSGEEQISASEPKI</sequence>
<dbReference type="GO" id="GO:0004364">
    <property type="term" value="F:glutathione transferase activity"/>
    <property type="evidence" value="ECO:0007669"/>
    <property type="project" value="TreeGrafter"/>
</dbReference>
<reference evidence="2 3" key="1">
    <citation type="submission" date="2016-12" db="EMBL/GenBank/DDBJ databases">
        <title>Diversity of luminous bacteria.</title>
        <authorList>
            <person name="Yoshizawa S."/>
            <person name="Kogure K."/>
        </authorList>
    </citation>
    <scope>NUCLEOTIDE SEQUENCE [LARGE SCALE GENOMIC DNA]</scope>
    <source>
        <strain evidence="2 3">ATCC 33715</strain>
    </source>
</reference>
<evidence type="ECO:0000313" key="2">
    <source>
        <dbReference type="EMBL" id="PQJ84518.1"/>
    </source>
</evidence>
<dbReference type="InterPro" id="IPR036282">
    <property type="entry name" value="Glutathione-S-Trfase_C_sf"/>
</dbReference>
<evidence type="ECO:0000259" key="1">
    <source>
        <dbReference type="PROSITE" id="PS50404"/>
    </source>
</evidence>
<dbReference type="InterPro" id="IPR004045">
    <property type="entry name" value="Glutathione_S-Trfase_N"/>
</dbReference>
<dbReference type="EMBL" id="MSCO01000002">
    <property type="protein sequence ID" value="PQJ84518.1"/>
    <property type="molecule type" value="Genomic_DNA"/>
</dbReference>
<feature type="domain" description="GST N-terminal" evidence="1">
    <location>
        <begin position="1"/>
        <end position="79"/>
    </location>
</feature>
<evidence type="ECO:0000313" key="3">
    <source>
        <dbReference type="Proteomes" id="UP000239263"/>
    </source>
</evidence>
<dbReference type="InterPro" id="IPR036249">
    <property type="entry name" value="Thioredoxin-like_sf"/>
</dbReference>
<protein>
    <submittedName>
        <fullName evidence="2">Glutathione S-transferase</fullName>
    </submittedName>
</protein>
<keyword evidence="2" id="KW-0808">Transferase</keyword>
<dbReference type="Gene3D" id="1.20.1050.10">
    <property type="match status" value="1"/>
</dbReference>
<dbReference type="GO" id="GO:0006749">
    <property type="term" value="P:glutathione metabolic process"/>
    <property type="evidence" value="ECO:0007669"/>
    <property type="project" value="TreeGrafter"/>
</dbReference>
<dbReference type="Gene3D" id="3.40.30.10">
    <property type="entry name" value="Glutaredoxin"/>
    <property type="match status" value="1"/>
</dbReference>
<dbReference type="GO" id="GO:0006559">
    <property type="term" value="P:L-phenylalanine catabolic process"/>
    <property type="evidence" value="ECO:0007669"/>
    <property type="project" value="TreeGrafter"/>
</dbReference>
<accession>A0A2S7X3A6</accession>
<comment type="caution">
    <text evidence="2">The sequence shown here is derived from an EMBL/GenBank/DDBJ whole genome shotgun (WGS) entry which is preliminary data.</text>
</comment>
<dbReference type="SFLD" id="SFLDS00019">
    <property type="entry name" value="Glutathione_Transferase_(cytos"/>
    <property type="match status" value="1"/>
</dbReference>
<dbReference type="Pfam" id="PF13417">
    <property type="entry name" value="GST_N_3"/>
    <property type="match status" value="1"/>
</dbReference>
<dbReference type="OrthoDB" id="509852at2"/>